<sequence length="684" mass="76829">MTISEQDQIKLRDPAAPQHIKRPHSLHRTALRFRRRIRQLTRLKLALLKNVGNHPRRLLLIGIDLVILTVATYIAFILRFDQFFPLSEIAPFIPGASITIIFKIFLFYLFGLYRPLLRHSGLEMLEIILKVTLLTDGIIVIFSSIFAPAILPRTVQIISALIALFLIINSRLTIRSLIWRTNDITLMSRTLQRKLQDWQQLERQQTRVLIYGAGVTGYQVSQSLNLERSYDIVGFIDDNPTLKGRELSRMKIFHSSEMGQLIQECQVNQVLLAIPSAPAKRKARILERLQEFPISIKTVPSAQEIVSGKVSVSQLRDIDIADLLGREEVPPEPHLLKADIAQKTVLVTGAGGSIGSELCRQIAELQPKHLILLDSSEFALYSIDIEIQENFPNLRVSPYLGSVTDADYLRQVFLDEQVETIYHAAAYKHVPLVEGNPAQGILNNTYGTYITAKTAQDCAVSTFVLISTDKAVRPTNVMGATKRAAELVLQGLAAQPETQTRFVMVRFGNVLGSSGSVVPRFRHQIAAGKPITLTHREITRYFMTIPEAARLVIQAGAMGKGGEVFLLDMGEPVKIYDLAVQIIKLSGLQPGRDIDIQITGLRPGEKLYEELLISGENVQKTQHPKIYAAVEHMLPWDALEPMLQQLFTAARQTQVQPMMQILHQLVPEYQPQHSALTLSQTRVR</sequence>
<dbReference type="InterPro" id="IPR003869">
    <property type="entry name" value="Polysac_CapD-like"/>
</dbReference>
<evidence type="ECO:0000313" key="5">
    <source>
        <dbReference type="Proteomes" id="UP000031561"/>
    </source>
</evidence>
<comment type="caution">
    <text evidence="4">The sequence shown here is derived from an EMBL/GenBank/DDBJ whole genome shotgun (WGS) entry which is preliminary data.</text>
</comment>
<dbReference type="Gene3D" id="3.40.50.720">
    <property type="entry name" value="NAD(P)-binding Rossmann-like Domain"/>
    <property type="match status" value="2"/>
</dbReference>
<name>A0ABD4T5U4_9CYAN</name>
<dbReference type="PANTHER" id="PTHR43318:SF1">
    <property type="entry name" value="POLYSACCHARIDE BIOSYNTHESIS PROTEIN EPSC-RELATED"/>
    <property type="match status" value="1"/>
</dbReference>
<evidence type="ECO:0000256" key="2">
    <source>
        <dbReference type="SAM" id="Phobius"/>
    </source>
</evidence>
<protein>
    <submittedName>
        <fullName evidence="4">Polysaccharide biosynthesis protein</fullName>
    </submittedName>
</protein>
<reference evidence="4 5" key="1">
    <citation type="journal article" date="2015" name="Genome Announc.">
        <title>Draft Genome Sequence of Filamentous Marine Cyanobacterium Lyngbya confervoides Strain BDU141951.</title>
        <authorList>
            <person name="Chandrababunaidu M.M."/>
            <person name="Sen D."/>
            <person name="Tripathy S."/>
        </authorList>
    </citation>
    <scope>NUCLEOTIDE SEQUENCE [LARGE SCALE GENOMIC DNA]</scope>
    <source>
        <strain evidence="4 5">BDU141951</strain>
    </source>
</reference>
<organism evidence="4 5">
    <name type="scientific">Lyngbya confervoides BDU141951</name>
    <dbReference type="NCBI Taxonomy" id="1574623"/>
    <lineage>
        <taxon>Bacteria</taxon>
        <taxon>Bacillati</taxon>
        <taxon>Cyanobacteriota</taxon>
        <taxon>Cyanophyceae</taxon>
        <taxon>Oscillatoriophycideae</taxon>
        <taxon>Oscillatoriales</taxon>
        <taxon>Microcoleaceae</taxon>
        <taxon>Lyngbya</taxon>
    </lineage>
</organism>
<evidence type="ECO:0000313" key="4">
    <source>
        <dbReference type="EMBL" id="MCM1984039.1"/>
    </source>
</evidence>
<proteinExistence type="inferred from homology"/>
<dbReference type="EMBL" id="JTHE03000085">
    <property type="protein sequence ID" value="MCM1984039.1"/>
    <property type="molecule type" value="Genomic_DNA"/>
</dbReference>
<dbReference type="PANTHER" id="PTHR43318">
    <property type="entry name" value="UDP-N-ACETYLGLUCOSAMINE 4,6-DEHYDRATASE"/>
    <property type="match status" value="1"/>
</dbReference>
<evidence type="ECO:0000256" key="1">
    <source>
        <dbReference type="ARBA" id="ARBA00007430"/>
    </source>
</evidence>
<feature type="transmembrane region" description="Helical" evidence="2">
    <location>
        <begin position="58"/>
        <end position="77"/>
    </location>
</feature>
<feature type="transmembrane region" description="Helical" evidence="2">
    <location>
        <begin position="157"/>
        <end position="174"/>
    </location>
</feature>
<dbReference type="SUPFAM" id="SSF51735">
    <property type="entry name" value="NAD(P)-binding Rossmann-fold domains"/>
    <property type="match status" value="2"/>
</dbReference>
<keyword evidence="2" id="KW-0812">Transmembrane</keyword>
<dbReference type="Pfam" id="PF02719">
    <property type="entry name" value="Polysacc_synt_2"/>
    <property type="match status" value="1"/>
</dbReference>
<dbReference type="Proteomes" id="UP000031561">
    <property type="component" value="Unassembled WGS sequence"/>
</dbReference>
<gene>
    <name evidence="4" type="ORF">QQ91_0014540</name>
</gene>
<keyword evidence="5" id="KW-1185">Reference proteome</keyword>
<keyword evidence="2" id="KW-0472">Membrane</keyword>
<feature type="transmembrane region" description="Helical" evidence="2">
    <location>
        <begin position="89"/>
        <end position="110"/>
    </location>
</feature>
<accession>A0ABD4T5U4</accession>
<feature type="transmembrane region" description="Helical" evidence="2">
    <location>
        <begin position="131"/>
        <end position="151"/>
    </location>
</feature>
<feature type="domain" description="Polysaccharide biosynthesis protein CapD-like" evidence="3">
    <location>
        <begin position="345"/>
        <end position="629"/>
    </location>
</feature>
<evidence type="ECO:0000259" key="3">
    <source>
        <dbReference type="Pfam" id="PF02719"/>
    </source>
</evidence>
<dbReference type="RefSeq" id="WP_166282944.1">
    <property type="nucleotide sequence ID" value="NZ_JTHE03000085.1"/>
</dbReference>
<dbReference type="AlphaFoldDB" id="A0ABD4T5U4"/>
<dbReference type="CDD" id="cd05237">
    <property type="entry name" value="UDP_invert_4-6DH_SDR_e"/>
    <property type="match status" value="1"/>
</dbReference>
<dbReference type="InterPro" id="IPR051203">
    <property type="entry name" value="Polysaccharide_Synthase-Rel"/>
</dbReference>
<keyword evidence="2" id="KW-1133">Transmembrane helix</keyword>
<comment type="similarity">
    <text evidence="1">Belongs to the polysaccharide synthase family.</text>
</comment>
<dbReference type="InterPro" id="IPR036291">
    <property type="entry name" value="NAD(P)-bd_dom_sf"/>
</dbReference>